<evidence type="ECO:0000313" key="6">
    <source>
        <dbReference type="Proteomes" id="UP000488936"/>
    </source>
</evidence>
<feature type="chain" id="PRO_5029452380" evidence="3">
    <location>
        <begin position="27"/>
        <end position="289"/>
    </location>
</feature>
<dbReference type="Pfam" id="PF04536">
    <property type="entry name" value="TPM_phosphatase"/>
    <property type="match status" value="1"/>
</dbReference>
<evidence type="ECO:0000256" key="2">
    <source>
        <dbReference type="SAM" id="Phobius"/>
    </source>
</evidence>
<organism evidence="5 6">
    <name type="scientific">Myroides pelagicus</name>
    <dbReference type="NCBI Taxonomy" id="270914"/>
    <lineage>
        <taxon>Bacteria</taxon>
        <taxon>Pseudomonadati</taxon>
        <taxon>Bacteroidota</taxon>
        <taxon>Flavobacteriia</taxon>
        <taxon>Flavobacteriales</taxon>
        <taxon>Flavobacteriaceae</taxon>
        <taxon>Myroides</taxon>
    </lineage>
</organism>
<gene>
    <name evidence="5" type="ORF">GJV77_12700</name>
</gene>
<dbReference type="RefSeq" id="WP_155036723.1">
    <property type="nucleotide sequence ID" value="NZ_JBHTIG010000056.1"/>
</dbReference>
<feature type="domain" description="TPM" evidence="4">
    <location>
        <begin position="43"/>
        <end position="164"/>
    </location>
</feature>
<evidence type="ECO:0000259" key="4">
    <source>
        <dbReference type="Pfam" id="PF04536"/>
    </source>
</evidence>
<dbReference type="AlphaFoldDB" id="A0A7K1GPG0"/>
<name>A0A7K1GPG0_9FLAO</name>
<comment type="caution">
    <text evidence="5">The sequence shown here is derived from an EMBL/GenBank/DDBJ whole genome shotgun (WGS) entry which is preliminary data.</text>
</comment>
<feature type="compositionally biased region" description="Gly residues" evidence="1">
    <location>
        <begin position="253"/>
        <end position="262"/>
    </location>
</feature>
<evidence type="ECO:0000313" key="5">
    <source>
        <dbReference type="EMBL" id="MTH30747.1"/>
    </source>
</evidence>
<accession>A0A7K1GPG0</accession>
<dbReference type="OrthoDB" id="9810918at2"/>
<sequence>MNKLINKTFSWGITLVVLLLSQLAFAQFDVPPVPKLKDQKLLYDYAELFSSNNQKQLESKLHQYSNETSTQILVIIIPNLKGEDINNLGPRWGHEWGIGEKGKDNGVVILMSVEDRKIGIYPGYGAEQYITAGQGGELIRNEIIPYFKTGDYYGGINTVVDGVTDMLNGKYVASKKDTVRADGDNEVGGLFCLFAIIFVIVGTIIFSKNDKNKGGKGGGNGGSNKRGFLSDLADIIILSNAGSSGGWSSSSRSGGGWSSGGGSFGGSSGGGFGGFGGGGFSGGGSSGSW</sequence>
<evidence type="ECO:0000256" key="1">
    <source>
        <dbReference type="SAM" id="MobiDB-lite"/>
    </source>
</evidence>
<dbReference type="Gene3D" id="3.10.310.50">
    <property type="match status" value="1"/>
</dbReference>
<protein>
    <submittedName>
        <fullName evidence="5">TPM domain-containing protein</fullName>
    </submittedName>
</protein>
<dbReference type="PANTHER" id="PTHR30373:SF2">
    <property type="entry name" value="UPF0603 PROTEIN YGCG"/>
    <property type="match status" value="1"/>
</dbReference>
<keyword evidence="2" id="KW-0812">Transmembrane</keyword>
<evidence type="ECO:0000256" key="3">
    <source>
        <dbReference type="SAM" id="SignalP"/>
    </source>
</evidence>
<keyword evidence="3" id="KW-0732">Signal</keyword>
<reference evidence="5 6" key="1">
    <citation type="journal article" date="2006" name="Int. J. Syst. Evol. Microbiol.">
        <title>Myroides pelagicus sp. nov., isolated from seawater in Thailand.</title>
        <authorList>
            <person name="Yoon J."/>
            <person name="Maneerat S."/>
            <person name="Kawai F."/>
            <person name="Yokota A."/>
        </authorList>
    </citation>
    <scope>NUCLEOTIDE SEQUENCE [LARGE SCALE GENOMIC DNA]</scope>
    <source>
        <strain evidence="5 6">SM1T</strain>
    </source>
</reference>
<proteinExistence type="predicted"/>
<feature type="transmembrane region" description="Helical" evidence="2">
    <location>
        <begin position="187"/>
        <end position="206"/>
    </location>
</feature>
<dbReference type="PANTHER" id="PTHR30373">
    <property type="entry name" value="UPF0603 PROTEIN YGCG"/>
    <property type="match status" value="1"/>
</dbReference>
<feature type="signal peptide" evidence="3">
    <location>
        <begin position="1"/>
        <end position="26"/>
    </location>
</feature>
<keyword evidence="2" id="KW-1133">Transmembrane helix</keyword>
<dbReference type="EMBL" id="WMJY01000038">
    <property type="protein sequence ID" value="MTH30747.1"/>
    <property type="molecule type" value="Genomic_DNA"/>
</dbReference>
<keyword evidence="6" id="KW-1185">Reference proteome</keyword>
<feature type="region of interest" description="Disordered" evidence="1">
    <location>
        <begin position="243"/>
        <end position="262"/>
    </location>
</feature>
<dbReference type="InterPro" id="IPR007621">
    <property type="entry name" value="TPM_dom"/>
</dbReference>
<keyword evidence="2" id="KW-0472">Membrane</keyword>
<dbReference type="Proteomes" id="UP000488936">
    <property type="component" value="Unassembled WGS sequence"/>
</dbReference>